<dbReference type="Pfam" id="PF12815">
    <property type="entry name" value="CTD"/>
    <property type="match status" value="1"/>
</dbReference>
<dbReference type="SMART" id="SM00739">
    <property type="entry name" value="KOW"/>
    <property type="match status" value="6"/>
</dbReference>
<evidence type="ECO:0000256" key="5">
    <source>
        <dbReference type="ARBA" id="ARBA00022491"/>
    </source>
</evidence>
<sequence length="1079" mass="121556">STKMKYTKRKTEDVSSEDEQPCYKSKFVKSLESEEESEGENLDNIDENEEEQEEEEKQKEEEEEEEEEQEEEEEEEQEEEEGEEDDDDKPRKETKSRVARFILDEAEVDDDVEDDDEWEEDADEIDVVGNEVDELGPTAREIERRHRDTNLWKQEIEEYLRKKYSNKSIAAHRFGDGGKEMSEEIILQTLLPGVKDPNLWLVKCQIGEEKATVLLLMRKFIAYQNSNEPLQIKSVVAPEGVKGYIYIEAYKQSHVKVVIENVGSLRMGKWKQEMVPIKEMTEVLRVVKEQTHLKPKQWVRVKRGIYQNDLAQIDYIDLAQNQVHLKLLPRIDYSRFRGVLRPVQNKLDVLKRKKKQPAKPFNPEAVRAIGGEITKNGDFHIFEGNRYSHKGFLYKNFSINNITVEGVKPTLSELEKFEEAPQDVEIDSNDTPRSGTFEKNQLHSFNNGDNVIACEGELINLQGKIVSIDGNAIMVMPKHEELNEALELHASELRKYFAQGDHVKITAGRYEGDTGLIVRVEQNRVVLFSDLTMHELEVLPRDLQLCSDVATGVDSLGKFQWGDLVQLNAQTVGVIVRLERENFHVLSIHGKVIEVRPQAVTKRRESRNTIALDSQQNTIQKKDIVKVVDGPHTGRGGEIKHLYRSFAFLYSKIYIDNGGIFVCKTRHLQLSGGNKATPIFIPPLLGFMSPKIISPMHPSGSSFGRNNGSGRGKSHSGIDGIRRVRKLIGITVKITSGPYKGNVGIVKDATQTTARVELHSTCHTISVDRSHIATVGVQARDGGFSSYNKTPIYGLGGQTPMYSKDTSKTPTYGFQTPIYEHGSRTPHYAGSMTSSHDGSRTPGQSEAWDPTITNTPVRNNFDEYNIEKGGSLGYPSEYTPTEGSFIPQIPIMYGSEQTYSSCHSSPIESSIVNSNESCSATPSSTSTGYINSSYNAFLTPSPGNYIPSSPYNPLTPRLGMDADDDSNWHTTDIEVRIRDTHDDPALVGQQGVIRQVFGDVCTVYLPMENRAVSIVCRQLDFVVPSCGDRVKVILGEENREAVGTLLSIDNQEGVVKLTTDEIKFVQFRFLGKMEDIKQG</sequence>
<reference evidence="17" key="1">
    <citation type="submission" date="2020-02" db="EMBL/GenBank/DDBJ databases">
        <title>Relaxed selection underlies rapid genomic changes in the transitions from sociality to social parasitism in ants.</title>
        <authorList>
            <person name="Bi X."/>
        </authorList>
    </citation>
    <scope>NUCLEOTIDE SEQUENCE</scope>
    <source>
        <strain evidence="17">BGI-DK2014c</strain>
        <tissue evidence="17">Whole body</tissue>
    </source>
</reference>
<dbReference type="SUPFAM" id="SSF50104">
    <property type="entry name" value="Translation proteins SH3-like domain"/>
    <property type="match status" value="1"/>
</dbReference>
<evidence type="ECO:0000313" key="17">
    <source>
        <dbReference type="EMBL" id="KAG5317531.1"/>
    </source>
</evidence>
<dbReference type="Proteomes" id="UP000668214">
    <property type="component" value="Unassembled WGS sequence"/>
</dbReference>
<dbReference type="PANTHER" id="PTHR11125">
    <property type="entry name" value="SUPPRESSOR OF TY 5"/>
    <property type="match status" value="1"/>
</dbReference>
<feature type="domain" description="KOW" evidence="15">
    <location>
        <begin position="496"/>
        <end position="523"/>
    </location>
</feature>
<feature type="non-terminal residue" evidence="17">
    <location>
        <position position="1"/>
    </location>
</feature>
<evidence type="ECO:0000256" key="13">
    <source>
        <dbReference type="SAM" id="MobiDB-lite"/>
    </source>
</evidence>
<evidence type="ECO:0000259" key="16">
    <source>
        <dbReference type="SMART" id="SM01104"/>
    </source>
</evidence>
<dbReference type="GO" id="GO:0006357">
    <property type="term" value="P:regulation of transcription by RNA polymerase II"/>
    <property type="evidence" value="ECO:0007669"/>
    <property type="project" value="InterPro"/>
</dbReference>
<dbReference type="Pfam" id="PF23287">
    <property type="entry name" value="KOW7_SPT5"/>
    <property type="match status" value="1"/>
</dbReference>
<evidence type="ECO:0000256" key="11">
    <source>
        <dbReference type="ARBA" id="ARBA00023242"/>
    </source>
</evidence>
<keyword evidence="10" id="KW-0804">Transcription</keyword>
<evidence type="ECO:0000256" key="10">
    <source>
        <dbReference type="ARBA" id="ARBA00023163"/>
    </source>
</evidence>
<dbReference type="Pfam" id="PF23042">
    <property type="entry name" value="KOW1_SPT5"/>
    <property type="match status" value="1"/>
</dbReference>
<evidence type="ECO:0000313" key="18">
    <source>
        <dbReference type="Proteomes" id="UP000668214"/>
    </source>
</evidence>
<feature type="compositionally biased region" description="Polar residues" evidence="13">
    <location>
        <begin position="831"/>
        <end position="844"/>
    </location>
</feature>
<feature type="non-terminal residue" evidence="17">
    <location>
        <position position="1079"/>
    </location>
</feature>
<evidence type="ECO:0000256" key="1">
    <source>
        <dbReference type="ARBA" id="ARBA00004123"/>
    </source>
</evidence>
<comment type="similarity">
    <text evidence="2">Belongs to the SPT5 family.</text>
</comment>
<dbReference type="CDD" id="cd06085">
    <property type="entry name" value="KOW_Spt5_5"/>
    <property type="match status" value="1"/>
</dbReference>
<keyword evidence="6" id="KW-0597">Phosphoprotein</keyword>
<evidence type="ECO:0000256" key="9">
    <source>
        <dbReference type="ARBA" id="ARBA00023159"/>
    </source>
</evidence>
<dbReference type="CDD" id="cd06083">
    <property type="entry name" value="KOW_Spt5_3"/>
    <property type="match status" value="1"/>
</dbReference>
<dbReference type="Pfam" id="PF23037">
    <property type="entry name" value="KOWx_SPT5"/>
    <property type="match status" value="1"/>
</dbReference>
<dbReference type="InterPro" id="IPR041975">
    <property type="entry name" value="KOW_Spt5_2"/>
</dbReference>
<dbReference type="CDD" id="cd06084">
    <property type="entry name" value="KOW_Spt5_4"/>
    <property type="match status" value="1"/>
</dbReference>
<protein>
    <recommendedName>
        <fullName evidence="3">Transcription elongation factor SPT5</fullName>
    </recommendedName>
    <alternativeName>
        <fullName evidence="12">DRB sensitivity-inducing factor large subunit</fullName>
    </alternativeName>
    <alternativeName>
        <fullName evidence="4">Transcription elongation factor spt5</fullName>
    </alternativeName>
</protein>
<dbReference type="InterPro" id="IPR022581">
    <property type="entry name" value="Spt5_N"/>
</dbReference>
<feature type="compositionally biased region" description="Low complexity" evidence="13">
    <location>
        <begin position="699"/>
        <end position="708"/>
    </location>
</feature>
<dbReference type="InterPro" id="IPR057934">
    <property type="entry name" value="KOW_Spt5_7"/>
</dbReference>
<dbReference type="FunFam" id="2.30.30.30:FF:000016">
    <property type="entry name" value="Transcription elongation factor SPT5"/>
    <property type="match status" value="1"/>
</dbReference>
<feature type="domain" description="NusG-like N-terminal" evidence="14">
    <location>
        <begin position="196"/>
        <end position="287"/>
    </location>
</feature>
<comment type="subcellular location">
    <subcellularLocation>
        <location evidence="1">Nucleus</location>
    </subcellularLocation>
</comment>
<dbReference type="InterPro" id="IPR008991">
    <property type="entry name" value="Translation_prot_SH3-like_sf"/>
</dbReference>
<dbReference type="InterPro" id="IPR057936">
    <property type="entry name" value="KOWx_Spt5"/>
</dbReference>
<comment type="caution">
    <text evidence="17">The sequence shown here is derived from an EMBL/GenBank/DDBJ whole genome shotgun (WGS) entry which is preliminary data.</text>
</comment>
<dbReference type="Pfam" id="PF23284">
    <property type="entry name" value="KOW2_Spt5"/>
    <property type="match status" value="1"/>
</dbReference>
<feature type="domain" description="KOW" evidence="15">
    <location>
        <begin position="1023"/>
        <end position="1051"/>
    </location>
</feature>
<feature type="region of interest" description="Disordered" evidence="13">
    <location>
        <begin position="829"/>
        <end position="856"/>
    </location>
</feature>
<dbReference type="FunFam" id="2.30.30.30:FF:000013">
    <property type="entry name" value="Transcription elongation factor SPT5"/>
    <property type="match status" value="1"/>
</dbReference>
<evidence type="ECO:0000259" key="15">
    <source>
        <dbReference type="SMART" id="SM00739"/>
    </source>
</evidence>
<dbReference type="Gene3D" id="2.30.30.30">
    <property type="match status" value="3"/>
</dbReference>
<keyword evidence="9" id="KW-0010">Activator</keyword>
<dbReference type="Pfam" id="PF23290">
    <property type="entry name" value="KOW5_SPT5"/>
    <property type="match status" value="1"/>
</dbReference>
<dbReference type="CDD" id="cd06086">
    <property type="entry name" value="KOW_Spt5_6"/>
    <property type="match status" value="1"/>
</dbReference>
<dbReference type="InterPro" id="IPR041973">
    <property type="entry name" value="KOW_Spt5_1"/>
</dbReference>
<feature type="region of interest" description="Disordered" evidence="13">
    <location>
        <begin position="698"/>
        <end position="717"/>
    </location>
</feature>
<dbReference type="InterPro" id="IPR036735">
    <property type="entry name" value="NGN_dom_sf"/>
</dbReference>
<dbReference type="InterPro" id="IPR041980">
    <property type="entry name" value="KOW_Spt5_6_metazoa"/>
</dbReference>
<evidence type="ECO:0000256" key="4">
    <source>
        <dbReference type="ARBA" id="ARBA00021370"/>
    </source>
</evidence>
<dbReference type="SMART" id="SM00738">
    <property type="entry name" value="NGN"/>
    <property type="match status" value="1"/>
</dbReference>
<dbReference type="SMART" id="SM01104">
    <property type="entry name" value="CTD"/>
    <property type="match status" value="1"/>
</dbReference>
<dbReference type="InterPro" id="IPR041977">
    <property type="entry name" value="KOW_Spt5_4"/>
</dbReference>
<dbReference type="InterPro" id="IPR041978">
    <property type="entry name" value="KOW_Spt5_5"/>
</dbReference>
<dbReference type="InterPro" id="IPR005824">
    <property type="entry name" value="KOW"/>
</dbReference>
<keyword evidence="5" id="KW-0678">Repressor</keyword>
<keyword evidence="8" id="KW-0805">Transcription regulation</keyword>
<dbReference type="InterPro" id="IPR041976">
    <property type="entry name" value="KOW_Spt5_3"/>
</dbReference>
<dbReference type="InterPro" id="IPR039659">
    <property type="entry name" value="SPT5"/>
</dbReference>
<dbReference type="Pfam" id="PF11942">
    <property type="entry name" value="Spt5_N"/>
    <property type="match status" value="1"/>
</dbReference>
<evidence type="ECO:0000256" key="12">
    <source>
        <dbReference type="ARBA" id="ARBA00029645"/>
    </source>
</evidence>
<dbReference type="Pfam" id="PF23291">
    <property type="entry name" value="KOW4_SPT5"/>
    <property type="match status" value="1"/>
</dbReference>
<evidence type="ECO:0000256" key="8">
    <source>
        <dbReference type="ARBA" id="ARBA00023015"/>
    </source>
</evidence>
<keyword evidence="11" id="KW-0539">Nucleus</keyword>
<feature type="domain" description="KOW" evidence="15">
    <location>
        <begin position="292"/>
        <end position="319"/>
    </location>
</feature>
<dbReference type="InterPro" id="IPR014722">
    <property type="entry name" value="Rib_uL2_dom2"/>
</dbReference>
<proteinExistence type="inferred from homology"/>
<dbReference type="InterPro" id="IPR006645">
    <property type="entry name" value="NGN-like_dom"/>
</dbReference>
<dbReference type="Pfam" id="PF00467">
    <property type="entry name" value="KOW"/>
    <property type="match status" value="1"/>
</dbReference>
<feature type="domain" description="Spt5 C-terminal" evidence="16">
    <location>
        <begin position="796"/>
        <end position="956"/>
    </location>
</feature>
<feature type="domain" description="KOW" evidence="15">
    <location>
        <begin position="618"/>
        <end position="645"/>
    </location>
</feature>
<dbReference type="InterPro" id="IPR005100">
    <property type="entry name" value="NGN-domain"/>
</dbReference>
<dbReference type="GO" id="GO:0032784">
    <property type="term" value="P:regulation of DNA-templated transcription elongation"/>
    <property type="evidence" value="ECO:0007669"/>
    <property type="project" value="InterPro"/>
</dbReference>
<evidence type="ECO:0000256" key="3">
    <source>
        <dbReference type="ARBA" id="ARBA00020181"/>
    </source>
</evidence>
<evidence type="ECO:0000259" key="14">
    <source>
        <dbReference type="SMART" id="SM00738"/>
    </source>
</evidence>
<feature type="domain" description="KOW" evidence="15">
    <location>
        <begin position="444"/>
        <end position="471"/>
    </location>
</feature>
<dbReference type="GO" id="GO:0032044">
    <property type="term" value="C:DSIF complex"/>
    <property type="evidence" value="ECO:0007669"/>
    <property type="project" value="TreeGrafter"/>
</dbReference>
<keyword evidence="18" id="KW-1185">Reference proteome</keyword>
<dbReference type="GO" id="GO:0003729">
    <property type="term" value="F:mRNA binding"/>
    <property type="evidence" value="ECO:0007669"/>
    <property type="project" value="TreeGrafter"/>
</dbReference>
<dbReference type="InterPro" id="IPR039385">
    <property type="entry name" value="NGN_Euk"/>
</dbReference>
<evidence type="ECO:0000256" key="7">
    <source>
        <dbReference type="ARBA" id="ARBA00022737"/>
    </source>
</evidence>
<dbReference type="EMBL" id="JAANIA010002128">
    <property type="protein sequence ID" value="KAG5317531.1"/>
    <property type="molecule type" value="Genomic_DNA"/>
</dbReference>
<dbReference type="FunFam" id="3.30.70.940:FF:000005">
    <property type="entry name" value="Transcription elongation factor SPT5"/>
    <property type="match status" value="1"/>
</dbReference>
<dbReference type="Gene3D" id="3.30.70.940">
    <property type="entry name" value="NusG, N-terminal domain"/>
    <property type="match status" value="1"/>
</dbReference>
<dbReference type="PANTHER" id="PTHR11125:SF7">
    <property type="entry name" value="TRANSCRIPTION ELONGATION FACTOR SPT5"/>
    <property type="match status" value="1"/>
</dbReference>
<gene>
    <name evidence="17" type="primary">Spt5</name>
    <name evidence="17" type="ORF">G6Z78_0000304</name>
</gene>
<accession>A0A836EBE3</accession>
<dbReference type="InterPro" id="IPR024945">
    <property type="entry name" value="Spt5_C_dom"/>
</dbReference>
<dbReference type="InterPro" id="IPR017071">
    <property type="entry name" value="TF_Spt5_eukaryote"/>
</dbReference>
<dbReference type="CDD" id="cd06081">
    <property type="entry name" value="KOW_Spt5_1"/>
    <property type="match status" value="1"/>
</dbReference>
<dbReference type="PIRSF" id="PIRSF036945">
    <property type="entry name" value="Spt5"/>
    <property type="match status" value="1"/>
</dbReference>
<dbReference type="CDD" id="cd09888">
    <property type="entry name" value="NGN_Euk"/>
    <property type="match status" value="1"/>
</dbReference>
<feature type="domain" description="KOW" evidence="15">
    <location>
        <begin position="725"/>
        <end position="752"/>
    </location>
</feature>
<name>A0A836EBE3_9HYME</name>
<dbReference type="CDD" id="cd06082">
    <property type="entry name" value="KOW_Spt5_2"/>
    <property type="match status" value="1"/>
</dbReference>
<feature type="compositionally biased region" description="Acidic residues" evidence="13">
    <location>
        <begin position="33"/>
        <end position="87"/>
    </location>
</feature>
<dbReference type="AlphaFoldDB" id="A0A836EBE3"/>
<dbReference type="Pfam" id="PF23288">
    <property type="entry name" value="KOW6_SPT5"/>
    <property type="match status" value="1"/>
</dbReference>
<keyword evidence="7" id="KW-0677">Repeat</keyword>
<dbReference type="GO" id="GO:0006368">
    <property type="term" value="P:transcription elongation by RNA polymerase II"/>
    <property type="evidence" value="ECO:0007669"/>
    <property type="project" value="TreeGrafter"/>
</dbReference>
<evidence type="ECO:0000256" key="2">
    <source>
        <dbReference type="ARBA" id="ARBA00006956"/>
    </source>
</evidence>
<organism evidence="17 18">
    <name type="scientific">Pseudoatta argentina</name>
    <dbReference type="NCBI Taxonomy" id="621737"/>
    <lineage>
        <taxon>Eukaryota</taxon>
        <taxon>Metazoa</taxon>
        <taxon>Ecdysozoa</taxon>
        <taxon>Arthropoda</taxon>
        <taxon>Hexapoda</taxon>
        <taxon>Insecta</taxon>
        <taxon>Pterygota</taxon>
        <taxon>Neoptera</taxon>
        <taxon>Endopterygota</taxon>
        <taxon>Hymenoptera</taxon>
        <taxon>Apocrita</taxon>
        <taxon>Aculeata</taxon>
        <taxon>Formicoidea</taxon>
        <taxon>Formicidae</taxon>
        <taxon>Myrmicinae</taxon>
        <taxon>Pseudoatta</taxon>
    </lineage>
</organism>
<dbReference type="Pfam" id="PF03439">
    <property type="entry name" value="Spt5-NGN"/>
    <property type="match status" value="1"/>
</dbReference>
<feature type="region of interest" description="Disordered" evidence="13">
    <location>
        <begin position="1"/>
        <end position="97"/>
    </location>
</feature>
<evidence type="ECO:0000256" key="6">
    <source>
        <dbReference type="ARBA" id="ARBA00022553"/>
    </source>
</evidence>